<feature type="domain" description="Carbohydrate-binding" evidence="1">
    <location>
        <begin position="19"/>
        <end position="174"/>
    </location>
</feature>
<dbReference type="CDD" id="cd09618">
    <property type="entry name" value="CBM9_like_2"/>
    <property type="match status" value="1"/>
</dbReference>
<dbReference type="GO" id="GO:0016052">
    <property type="term" value="P:carbohydrate catabolic process"/>
    <property type="evidence" value="ECO:0007669"/>
    <property type="project" value="InterPro"/>
</dbReference>
<evidence type="ECO:0000313" key="3">
    <source>
        <dbReference type="EMBL" id="HDI83736.1"/>
    </source>
</evidence>
<dbReference type="InterPro" id="IPR010502">
    <property type="entry name" value="Carb-bd_dom_fam9"/>
</dbReference>
<dbReference type="GO" id="GO:0030246">
    <property type="term" value="F:carbohydrate binding"/>
    <property type="evidence" value="ECO:0007669"/>
    <property type="project" value="InterPro"/>
</dbReference>
<evidence type="ECO:0000259" key="2">
    <source>
        <dbReference type="Pfam" id="PF19313"/>
    </source>
</evidence>
<reference evidence="3" key="1">
    <citation type="journal article" date="2020" name="mSystems">
        <title>Genome- and Community-Level Interaction Insights into Carbon Utilization and Element Cycling Functions of Hydrothermarchaeota in Hydrothermal Sediment.</title>
        <authorList>
            <person name="Zhou Z."/>
            <person name="Liu Y."/>
            <person name="Xu W."/>
            <person name="Pan J."/>
            <person name="Luo Z.H."/>
            <person name="Li M."/>
        </authorList>
    </citation>
    <scope>NUCLEOTIDE SEQUENCE [LARGE SCALE GENOMIC DNA]</scope>
    <source>
        <strain evidence="3">HyVt-102</strain>
    </source>
</reference>
<evidence type="ECO:0008006" key="4">
    <source>
        <dbReference type="Google" id="ProtNLM"/>
    </source>
</evidence>
<protein>
    <recommendedName>
        <fullName evidence="4">Hydrolase</fullName>
    </recommendedName>
</protein>
<dbReference type="AlphaFoldDB" id="A0A7C0VBJ1"/>
<dbReference type="Gene3D" id="2.60.40.1190">
    <property type="match status" value="1"/>
</dbReference>
<organism evidence="3">
    <name type="scientific">candidate division WOR-3 bacterium</name>
    <dbReference type="NCBI Taxonomy" id="2052148"/>
    <lineage>
        <taxon>Bacteria</taxon>
        <taxon>Bacteria division WOR-3</taxon>
    </lineage>
</organism>
<feature type="domain" description="DUF5916" evidence="2">
    <location>
        <begin position="222"/>
        <end position="284"/>
    </location>
</feature>
<name>A0A7C0VBJ1_UNCW3</name>
<proteinExistence type="predicted"/>
<dbReference type="Pfam" id="PF19313">
    <property type="entry name" value="DUF5916"/>
    <property type="match status" value="1"/>
</dbReference>
<comment type="caution">
    <text evidence="3">The sequence shown here is derived from an EMBL/GenBank/DDBJ whole genome shotgun (WGS) entry which is preliminary data.</text>
</comment>
<evidence type="ECO:0000259" key="1">
    <source>
        <dbReference type="Pfam" id="PF06452"/>
    </source>
</evidence>
<dbReference type="GO" id="GO:0004553">
    <property type="term" value="F:hydrolase activity, hydrolyzing O-glycosyl compounds"/>
    <property type="evidence" value="ECO:0007669"/>
    <property type="project" value="InterPro"/>
</dbReference>
<accession>A0A7C0VBJ1</accession>
<feature type="non-terminal residue" evidence="3">
    <location>
        <position position="292"/>
    </location>
</feature>
<dbReference type="Pfam" id="PF06452">
    <property type="entry name" value="CBM9_1"/>
    <property type="match status" value="1"/>
</dbReference>
<dbReference type="Proteomes" id="UP000885847">
    <property type="component" value="Unassembled WGS sequence"/>
</dbReference>
<gene>
    <name evidence="3" type="ORF">ENF18_08105</name>
</gene>
<sequence>MILLILSIVAVHVTNPPVLDGYLEDVWFTSQPITKFTQTEPDEGKPATEKTFVYVLTDGKNLFVAFDCRTNGRKPQVHIRGWDSCRGDEVGVYLDTFGDKRTAYFFNVSAAGTQEDGIVTRGGAAFDDSWDGVWFAKASYSDTGFVVEIKIPFRSIRYAENTDWNIQFRREIPDKGETDYYSPVPRFPGFRISTFVPLEGIKPRVKGRFLEIYPVGILRYSEKFSFDGGLDISYNPTSAFGFNLTLNPDFAQIEADPYVVNLSRYAVYLEEKRPFFLEGQELFTLKTSGDLN</sequence>
<dbReference type="EMBL" id="DQWE01000384">
    <property type="protein sequence ID" value="HDI83736.1"/>
    <property type="molecule type" value="Genomic_DNA"/>
</dbReference>
<dbReference type="InterPro" id="IPR045670">
    <property type="entry name" value="DUF5916"/>
</dbReference>
<dbReference type="SUPFAM" id="SSF49344">
    <property type="entry name" value="CBD9-like"/>
    <property type="match status" value="1"/>
</dbReference>